<proteinExistence type="predicted"/>
<reference evidence="1" key="1">
    <citation type="submission" date="2023-06" db="EMBL/GenBank/DDBJ databases">
        <authorList>
            <consortium name="Lawrence Berkeley National Laboratory"/>
            <person name="Ahrendt S."/>
            <person name="Sahu N."/>
            <person name="Indic B."/>
            <person name="Wong-Bajracharya J."/>
            <person name="Merenyi Z."/>
            <person name="Ke H.-M."/>
            <person name="Monk M."/>
            <person name="Kocsube S."/>
            <person name="Drula E."/>
            <person name="Lipzen A."/>
            <person name="Balint B."/>
            <person name="Henrissat B."/>
            <person name="Andreopoulos B."/>
            <person name="Martin F.M."/>
            <person name="Harder C.B."/>
            <person name="Rigling D."/>
            <person name="Ford K.L."/>
            <person name="Foster G.D."/>
            <person name="Pangilinan J."/>
            <person name="Papanicolaou A."/>
            <person name="Barry K."/>
            <person name="LaButti K."/>
            <person name="Viragh M."/>
            <person name="Koriabine M."/>
            <person name="Yan M."/>
            <person name="Riley R."/>
            <person name="Champramary S."/>
            <person name="Plett K.L."/>
            <person name="Tsai I.J."/>
            <person name="Slot J."/>
            <person name="Sipos G."/>
            <person name="Plett J."/>
            <person name="Nagy L.G."/>
            <person name="Grigoriev I.V."/>
        </authorList>
    </citation>
    <scope>NUCLEOTIDE SEQUENCE</scope>
    <source>
        <strain evidence="1">FPL87.14</strain>
    </source>
</reference>
<comment type="caution">
    <text evidence="1">The sequence shown here is derived from an EMBL/GenBank/DDBJ whole genome shotgun (WGS) entry which is preliminary data.</text>
</comment>
<feature type="non-terminal residue" evidence="1">
    <location>
        <position position="1"/>
    </location>
</feature>
<dbReference type="EMBL" id="JAUEPT010000024">
    <property type="protein sequence ID" value="KAK0442873.1"/>
    <property type="molecule type" value="Genomic_DNA"/>
</dbReference>
<dbReference type="AlphaFoldDB" id="A0AA39JM10"/>
<protein>
    <submittedName>
        <fullName evidence="1">Uncharacterized protein</fullName>
    </submittedName>
</protein>
<organism evidence="1 2">
    <name type="scientific">Armillaria borealis</name>
    <dbReference type="NCBI Taxonomy" id="47425"/>
    <lineage>
        <taxon>Eukaryota</taxon>
        <taxon>Fungi</taxon>
        <taxon>Dikarya</taxon>
        <taxon>Basidiomycota</taxon>
        <taxon>Agaricomycotina</taxon>
        <taxon>Agaricomycetes</taxon>
        <taxon>Agaricomycetidae</taxon>
        <taxon>Agaricales</taxon>
        <taxon>Marasmiineae</taxon>
        <taxon>Physalacriaceae</taxon>
        <taxon>Armillaria</taxon>
    </lineage>
</organism>
<sequence>PSAPVLVARTGTTLWKAPTSPGAYRQLKELRAVGNHVLEEVWEGNLALKLHALLDSMKVKCTSTDVVHIGNAGESSAPIILWIGVMPTSLSGDDGVVMASKCWELLVQSNITDIDVEIRESVIIRPV</sequence>
<keyword evidence="2" id="KW-1185">Reference proteome</keyword>
<gene>
    <name evidence="1" type="ORF">EV421DRAFT_1710507</name>
</gene>
<evidence type="ECO:0000313" key="2">
    <source>
        <dbReference type="Proteomes" id="UP001175226"/>
    </source>
</evidence>
<name>A0AA39JM10_9AGAR</name>
<dbReference type="Proteomes" id="UP001175226">
    <property type="component" value="Unassembled WGS sequence"/>
</dbReference>
<evidence type="ECO:0000313" key="1">
    <source>
        <dbReference type="EMBL" id="KAK0442873.1"/>
    </source>
</evidence>
<accession>A0AA39JM10</accession>